<dbReference type="CDD" id="cd01428">
    <property type="entry name" value="ADK"/>
    <property type="match status" value="1"/>
</dbReference>
<dbReference type="InterPro" id="IPR027417">
    <property type="entry name" value="P-loop_NTPase"/>
</dbReference>
<dbReference type="EMBL" id="MU864013">
    <property type="protein sequence ID" value="KAK4195425.1"/>
    <property type="molecule type" value="Genomic_DNA"/>
</dbReference>
<dbReference type="PANTHER" id="PTHR23359">
    <property type="entry name" value="NUCLEOTIDE KINASE"/>
    <property type="match status" value="1"/>
</dbReference>
<protein>
    <submittedName>
        <fullName evidence="5">UMP-CMP kinase 1</fullName>
    </submittedName>
</protein>
<evidence type="ECO:0000256" key="4">
    <source>
        <dbReference type="RuleBase" id="RU003330"/>
    </source>
</evidence>
<dbReference type="Gene3D" id="3.40.50.300">
    <property type="entry name" value="P-loop containing nucleotide triphosphate hydrolases"/>
    <property type="match status" value="1"/>
</dbReference>
<dbReference type="PROSITE" id="PS00113">
    <property type="entry name" value="ADENYLATE_KINASE"/>
    <property type="match status" value="1"/>
</dbReference>
<sequence>MDPADYIISVLGAPASGKGTLCKRLVQDPRFHGCVHHVSVGDLLRGMSSGPDINGHIAAGTVLPGNELVPILKSHLDSLPRGSSGKKVVLLDGFPRSLEQEAAARNAMASSGSEEFPDLVIYFACPKEVLRERFIERKRGTDDGSLFEKRYGQHENEFPGVIEKYKSKGISVEIDSSGSIDDSFEAFVGVLGSVLAA</sequence>
<evidence type="ECO:0000256" key="1">
    <source>
        <dbReference type="ARBA" id="ARBA00022679"/>
    </source>
</evidence>
<dbReference type="AlphaFoldDB" id="A0AAN6X9Q7"/>
<comment type="similarity">
    <text evidence="4">Belongs to the adenylate kinase family.</text>
</comment>
<dbReference type="SUPFAM" id="SSF52540">
    <property type="entry name" value="P-loop containing nucleoside triphosphate hydrolases"/>
    <property type="match status" value="1"/>
</dbReference>
<proteinExistence type="inferred from homology"/>
<evidence type="ECO:0000256" key="2">
    <source>
        <dbReference type="ARBA" id="ARBA00022741"/>
    </source>
</evidence>
<dbReference type="PRINTS" id="PR00094">
    <property type="entry name" value="ADENYLTKNASE"/>
</dbReference>
<dbReference type="InterPro" id="IPR033690">
    <property type="entry name" value="Adenylat_kinase_CS"/>
</dbReference>
<evidence type="ECO:0000313" key="5">
    <source>
        <dbReference type="EMBL" id="KAK4195425.1"/>
    </source>
</evidence>
<reference evidence="5" key="2">
    <citation type="submission" date="2023-05" db="EMBL/GenBank/DDBJ databases">
        <authorList>
            <consortium name="Lawrence Berkeley National Laboratory"/>
            <person name="Steindorff A."/>
            <person name="Hensen N."/>
            <person name="Bonometti L."/>
            <person name="Westerberg I."/>
            <person name="Brannstrom I.O."/>
            <person name="Guillou S."/>
            <person name="Cros-Aarteil S."/>
            <person name="Calhoun S."/>
            <person name="Haridas S."/>
            <person name="Kuo A."/>
            <person name="Mondo S."/>
            <person name="Pangilinan J."/>
            <person name="Riley R."/>
            <person name="Labutti K."/>
            <person name="Andreopoulos B."/>
            <person name="Lipzen A."/>
            <person name="Chen C."/>
            <person name="Yanf M."/>
            <person name="Daum C."/>
            <person name="Ng V."/>
            <person name="Clum A."/>
            <person name="Ohm R."/>
            <person name="Martin F."/>
            <person name="Silar P."/>
            <person name="Natvig D."/>
            <person name="Lalanne C."/>
            <person name="Gautier V."/>
            <person name="Ament-Velasquez S.L."/>
            <person name="Kruys A."/>
            <person name="Hutchinson M.I."/>
            <person name="Powell A.J."/>
            <person name="Barry K."/>
            <person name="Miller A.N."/>
            <person name="Grigoriev I.V."/>
            <person name="Debuchy R."/>
            <person name="Gladieux P."/>
            <person name="Thoren M.H."/>
            <person name="Johannesson H."/>
        </authorList>
    </citation>
    <scope>NUCLEOTIDE SEQUENCE</scope>
    <source>
        <strain evidence="5">CBS 315.58</strain>
    </source>
</reference>
<accession>A0AAN6X9Q7</accession>
<keyword evidence="2" id="KW-0547">Nucleotide-binding</keyword>
<gene>
    <name evidence="5" type="ORF">QBC40DRAFT_301185</name>
</gene>
<evidence type="ECO:0000313" key="6">
    <source>
        <dbReference type="Proteomes" id="UP001303160"/>
    </source>
</evidence>
<dbReference type="GO" id="GO:0005524">
    <property type="term" value="F:ATP binding"/>
    <property type="evidence" value="ECO:0007669"/>
    <property type="project" value="InterPro"/>
</dbReference>
<dbReference type="GO" id="GO:0019205">
    <property type="term" value="F:nucleobase-containing compound kinase activity"/>
    <property type="evidence" value="ECO:0007669"/>
    <property type="project" value="InterPro"/>
</dbReference>
<comment type="caution">
    <text evidence="5">The sequence shown here is derived from an EMBL/GenBank/DDBJ whole genome shotgun (WGS) entry which is preliminary data.</text>
</comment>
<evidence type="ECO:0000256" key="3">
    <source>
        <dbReference type="ARBA" id="ARBA00022777"/>
    </source>
</evidence>
<dbReference type="GO" id="GO:0006139">
    <property type="term" value="P:nucleobase-containing compound metabolic process"/>
    <property type="evidence" value="ECO:0007669"/>
    <property type="project" value="InterPro"/>
</dbReference>
<dbReference type="InterPro" id="IPR000850">
    <property type="entry name" value="Adenylat/UMP-CMP_kin"/>
</dbReference>
<reference evidence="5" key="1">
    <citation type="journal article" date="2023" name="Mol. Phylogenet. Evol.">
        <title>Genome-scale phylogeny and comparative genomics of the fungal order Sordariales.</title>
        <authorList>
            <person name="Hensen N."/>
            <person name="Bonometti L."/>
            <person name="Westerberg I."/>
            <person name="Brannstrom I.O."/>
            <person name="Guillou S."/>
            <person name="Cros-Aarteil S."/>
            <person name="Calhoun S."/>
            <person name="Haridas S."/>
            <person name="Kuo A."/>
            <person name="Mondo S."/>
            <person name="Pangilinan J."/>
            <person name="Riley R."/>
            <person name="LaButti K."/>
            <person name="Andreopoulos B."/>
            <person name="Lipzen A."/>
            <person name="Chen C."/>
            <person name="Yan M."/>
            <person name="Daum C."/>
            <person name="Ng V."/>
            <person name="Clum A."/>
            <person name="Steindorff A."/>
            <person name="Ohm R.A."/>
            <person name="Martin F."/>
            <person name="Silar P."/>
            <person name="Natvig D.O."/>
            <person name="Lalanne C."/>
            <person name="Gautier V."/>
            <person name="Ament-Velasquez S.L."/>
            <person name="Kruys A."/>
            <person name="Hutchinson M.I."/>
            <person name="Powell A.J."/>
            <person name="Barry K."/>
            <person name="Miller A.N."/>
            <person name="Grigoriev I.V."/>
            <person name="Debuchy R."/>
            <person name="Gladieux P."/>
            <person name="Hiltunen Thoren M."/>
            <person name="Johannesson H."/>
        </authorList>
    </citation>
    <scope>NUCLEOTIDE SEQUENCE</scope>
    <source>
        <strain evidence="5">CBS 315.58</strain>
    </source>
</reference>
<keyword evidence="3 4" id="KW-0418">Kinase</keyword>
<dbReference type="Proteomes" id="UP001303160">
    <property type="component" value="Unassembled WGS sequence"/>
</dbReference>
<dbReference type="Pfam" id="PF00406">
    <property type="entry name" value="ADK"/>
    <property type="match status" value="1"/>
</dbReference>
<keyword evidence="6" id="KW-1185">Reference proteome</keyword>
<name>A0AAN6X9Q7_9PEZI</name>
<keyword evidence="1 4" id="KW-0808">Transferase</keyword>
<organism evidence="5 6">
    <name type="scientific">Triangularia verruculosa</name>
    <dbReference type="NCBI Taxonomy" id="2587418"/>
    <lineage>
        <taxon>Eukaryota</taxon>
        <taxon>Fungi</taxon>
        <taxon>Dikarya</taxon>
        <taxon>Ascomycota</taxon>
        <taxon>Pezizomycotina</taxon>
        <taxon>Sordariomycetes</taxon>
        <taxon>Sordariomycetidae</taxon>
        <taxon>Sordariales</taxon>
        <taxon>Podosporaceae</taxon>
        <taxon>Triangularia</taxon>
    </lineage>
</organism>